<accession>A0ABX7Y8H1</accession>
<sequence>MADHRVAVLLVTNEGFYRVDGGVARYVRNILDARAISQEVAAAHGVDLSWHVAERTLGGRVDDAALEQAMEQYIRPGHVEFHPLVDPRRSNSEPDHLEHFVALGAAVGQLVAHLARSVDSVLVVGGMSMFSIAPRFVLRAADQLGLRVSYVHMTHNPVISAHGGADRPEAYSDAVMGHLARSDERVNVGWESAWMRRQYASVYGIDEDDMIFARAGVPTSDAKFRRQSDATVHHTLRALGVPLDRPLALSWGRAGAGKGFSLLVRACRAIDDRVVPVVLNPVPNQSLAHTVAALESSAVLLDGQDDDVISALCQWEGTLTATFLSWGEAASVTPIEAALMSDGGGSVVSAVPTGVYRELVVPGRNGVLAEDRSVDGVARMLDCLTRMPLQERVRLGAVAAEDARRHHDFATNWRTTLNEALGRHLHVISRSAAQRRDLQRQRFLYAPGPDREAVR</sequence>
<dbReference type="RefSeq" id="WP_212326062.1">
    <property type="nucleotide sequence ID" value="NZ_AP024463.1"/>
</dbReference>
<keyword evidence="2" id="KW-1185">Reference proteome</keyword>
<dbReference type="SUPFAM" id="SSF53756">
    <property type="entry name" value="UDP-Glycosyltransferase/glycogen phosphorylase"/>
    <property type="match status" value="1"/>
</dbReference>
<evidence type="ECO:0000313" key="1">
    <source>
        <dbReference type="EMBL" id="QUC09087.1"/>
    </source>
</evidence>
<dbReference type="Gene3D" id="3.40.50.2000">
    <property type="entry name" value="Glycogen Phosphorylase B"/>
    <property type="match status" value="1"/>
</dbReference>
<evidence type="ECO:0000313" key="2">
    <source>
        <dbReference type="Proteomes" id="UP000678513"/>
    </source>
</evidence>
<organism evidence="1 2">
    <name type="scientific">Arachnia rubra</name>
    <dbReference type="NCBI Taxonomy" id="1547448"/>
    <lineage>
        <taxon>Bacteria</taxon>
        <taxon>Bacillati</taxon>
        <taxon>Actinomycetota</taxon>
        <taxon>Actinomycetes</taxon>
        <taxon>Propionibacteriales</taxon>
        <taxon>Propionibacteriaceae</taxon>
        <taxon>Arachnia</taxon>
    </lineage>
</organism>
<proteinExistence type="predicted"/>
<dbReference type="EMBL" id="CP072384">
    <property type="protein sequence ID" value="QUC09087.1"/>
    <property type="molecule type" value="Genomic_DNA"/>
</dbReference>
<gene>
    <name evidence="1" type="ORF">J5A65_05015</name>
</gene>
<reference evidence="1 2" key="1">
    <citation type="submission" date="2021-03" db="EMBL/GenBank/DDBJ databases">
        <title>Human Oral Microbial Genomes.</title>
        <authorList>
            <person name="Johnston C.D."/>
            <person name="Chen T."/>
            <person name="Dewhirst F.E."/>
        </authorList>
    </citation>
    <scope>NUCLEOTIDE SEQUENCE [LARGE SCALE GENOMIC DNA]</scope>
    <source>
        <strain evidence="1 2">DSMZ 100122</strain>
    </source>
</reference>
<dbReference type="Proteomes" id="UP000678513">
    <property type="component" value="Chromosome"/>
</dbReference>
<evidence type="ECO:0008006" key="3">
    <source>
        <dbReference type="Google" id="ProtNLM"/>
    </source>
</evidence>
<protein>
    <recommendedName>
        <fullName evidence="3">Glycosyltransferase</fullName>
    </recommendedName>
</protein>
<name>A0ABX7Y8H1_9ACTN</name>